<keyword evidence="5" id="KW-0812">Transmembrane</keyword>
<dbReference type="SMART" id="SM00369">
    <property type="entry name" value="LRR_TYP"/>
    <property type="match status" value="3"/>
</dbReference>
<proteinExistence type="predicted"/>
<evidence type="ECO:0000256" key="2">
    <source>
        <dbReference type="ARBA" id="ARBA00022729"/>
    </source>
</evidence>
<keyword evidence="5" id="KW-1133">Transmembrane helix</keyword>
<evidence type="ECO:0000256" key="4">
    <source>
        <dbReference type="SAM" id="MobiDB-lite"/>
    </source>
</evidence>
<reference evidence="7" key="1">
    <citation type="submission" date="2022-01" db="EMBL/GenBank/DDBJ databases">
        <authorList>
            <person name="Braso-Vives M."/>
        </authorList>
    </citation>
    <scope>NUCLEOTIDE SEQUENCE</scope>
</reference>
<sequence>MKTAANRIFKSRKRRQSRLPLLALTLCLWLVRAGAQDGHALPEKCEVTSPGDKLKGVPVDAATLDLQRNHISNLTDIPALKSLTRLYLQNNRIETVDWKSLGNLPALVTLSLKDNRLTHISLDLAIKKMPELTSVHLQFNQLRSFTKEQLGHPTVRSVKVGGNPLDCSCPMMWMINDLKCLHNCSSDLFCCDKCRACLLSTSESHACATPDHLKGLSLTSVARSLTGCDEENLVATTAKTTGQGTTTKDQGHGTTTELFEPRLEEYKSTTSPSNERQDSTSPTTIESDHPKMTAFQRNAYTQGKVSTENPPVTAPSLPLETQDFVLGEITGTMTPSAVLQASTIDQPGTPGFIYAPTKTTHVNDQANGTQLKTHHVDQDGGQANRTQFETPYVIAIALAAVLAIAFLSALVIWKVKSRRRD</sequence>
<organism evidence="7 8">
    <name type="scientific">Branchiostoma lanceolatum</name>
    <name type="common">Common lancelet</name>
    <name type="synonym">Amphioxus lanceolatum</name>
    <dbReference type="NCBI Taxonomy" id="7740"/>
    <lineage>
        <taxon>Eukaryota</taxon>
        <taxon>Metazoa</taxon>
        <taxon>Chordata</taxon>
        <taxon>Cephalochordata</taxon>
        <taxon>Leptocardii</taxon>
        <taxon>Amphioxiformes</taxon>
        <taxon>Branchiostomatidae</taxon>
        <taxon>Branchiostoma</taxon>
    </lineage>
</organism>
<dbReference type="GO" id="GO:0005886">
    <property type="term" value="C:plasma membrane"/>
    <property type="evidence" value="ECO:0007669"/>
    <property type="project" value="TreeGrafter"/>
</dbReference>
<dbReference type="Proteomes" id="UP000838412">
    <property type="component" value="Chromosome 19"/>
</dbReference>
<dbReference type="OrthoDB" id="1055097at2759"/>
<feature type="region of interest" description="Disordered" evidence="4">
    <location>
        <begin position="239"/>
        <end position="291"/>
    </location>
</feature>
<keyword evidence="8" id="KW-1185">Reference proteome</keyword>
<dbReference type="AlphaFoldDB" id="A0A8J9ZBV3"/>
<feature type="compositionally biased region" description="Low complexity" evidence="4">
    <location>
        <begin position="239"/>
        <end position="256"/>
    </location>
</feature>
<feature type="signal peptide" evidence="6">
    <location>
        <begin position="1"/>
        <end position="35"/>
    </location>
</feature>
<dbReference type="Gene3D" id="3.80.10.10">
    <property type="entry name" value="Ribonuclease Inhibitor"/>
    <property type="match status" value="1"/>
</dbReference>
<evidence type="ECO:0000313" key="8">
    <source>
        <dbReference type="Proteomes" id="UP000838412"/>
    </source>
</evidence>
<evidence type="ECO:0000256" key="6">
    <source>
        <dbReference type="SAM" id="SignalP"/>
    </source>
</evidence>
<dbReference type="PANTHER" id="PTHR24369">
    <property type="entry name" value="ANTIGEN BSP, PUTATIVE-RELATED"/>
    <property type="match status" value="1"/>
</dbReference>
<keyword evidence="1" id="KW-0433">Leucine-rich repeat</keyword>
<feature type="compositionally biased region" description="Polar residues" evidence="4">
    <location>
        <begin position="268"/>
        <end position="285"/>
    </location>
</feature>
<dbReference type="InterPro" id="IPR003591">
    <property type="entry name" value="Leu-rich_rpt_typical-subtyp"/>
</dbReference>
<feature type="chain" id="PRO_5035439269" evidence="6">
    <location>
        <begin position="36"/>
        <end position="421"/>
    </location>
</feature>
<dbReference type="PANTHER" id="PTHR24369:SF210">
    <property type="entry name" value="CHAOPTIN-RELATED"/>
    <property type="match status" value="1"/>
</dbReference>
<dbReference type="InterPro" id="IPR001611">
    <property type="entry name" value="Leu-rich_rpt"/>
</dbReference>
<keyword evidence="2 6" id="KW-0732">Signal</keyword>
<dbReference type="Pfam" id="PF13855">
    <property type="entry name" value="LRR_8"/>
    <property type="match status" value="1"/>
</dbReference>
<protein>
    <submittedName>
        <fullName evidence="7">SLIT3 protein</fullName>
    </submittedName>
</protein>
<evidence type="ECO:0000256" key="3">
    <source>
        <dbReference type="ARBA" id="ARBA00022737"/>
    </source>
</evidence>
<evidence type="ECO:0000256" key="1">
    <source>
        <dbReference type="ARBA" id="ARBA00022614"/>
    </source>
</evidence>
<keyword evidence="5" id="KW-0472">Membrane</keyword>
<keyword evidence="3" id="KW-0677">Repeat</keyword>
<feature type="transmembrane region" description="Helical" evidence="5">
    <location>
        <begin position="392"/>
        <end position="413"/>
    </location>
</feature>
<name>A0A8J9ZBV3_BRALA</name>
<dbReference type="InterPro" id="IPR032675">
    <property type="entry name" value="LRR_dom_sf"/>
</dbReference>
<evidence type="ECO:0000313" key="7">
    <source>
        <dbReference type="EMBL" id="CAH1251661.1"/>
    </source>
</evidence>
<dbReference type="SUPFAM" id="SSF52058">
    <property type="entry name" value="L domain-like"/>
    <property type="match status" value="1"/>
</dbReference>
<dbReference type="InterPro" id="IPR050541">
    <property type="entry name" value="LRR_TM_domain-containing"/>
</dbReference>
<evidence type="ECO:0000256" key="5">
    <source>
        <dbReference type="SAM" id="Phobius"/>
    </source>
</evidence>
<dbReference type="EMBL" id="OV696704">
    <property type="protein sequence ID" value="CAH1251661.1"/>
    <property type="molecule type" value="Genomic_DNA"/>
</dbReference>
<gene>
    <name evidence="7" type="primary">SLIT3</name>
    <name evidence="7" type="ORF">BLAG_LOCUS11983</name>
</gene>
<accession>A0A8J9ZBV3</accession>